<feature type="transmembrane region" description="Helical" evidence="8">
    <location>
        <begin position="45"/>
        <end position="65"/>
    </location>
</feature>
<dbReference type="RefSeq" id="WP_052006713.1">
    <property type="nucleotide sequence ID" value="NZ_AODM01000014.1"/>
</dbReference>
<proteinExistence type="predicted"/>
<evidence type="ECO:0000256" key="2">
    <source>
        <dbReference type="ARBA" id="ARBA00022448"/>
    </source>
</evidence>
<evidence type="ECO:0000313" key="11">
    <source>
        <dbReference type="Proteomes" id="UP000019241"/>
    </source>
</evidence>
<feature type="transmembrane region" description="Helical" evidence="8">
    <location>
        <begin position="201"/>
        <end position="221"/>
    </location>
</feature>
<keyword evidence="6 8" id="KW-1133">Transmembrane helix</keyword>
<evidence type="ECO:0000256" key="1">
    <source>
        <dbReference type="ARBA" id="ARBA00004651"/>
    </source>
</evidence>
<protein>
    <recommendedName>
        <fullName evidence="9">Phosphotransferase system EIIC domain-containing protein</fullName>
    </recommendedName>
</protein>
<comment type="subcellular location">
    <subcellularLocation>
        <location evidence="1">Cell membrane</location>
        <topology evidence="1">Multi-pass membrane protein</topology>
    </subcellularLocation>
</comment>
<gene>
    <name evidence="10" type="ORF">MCOL2_04968</name>
</gene>
<feature type="transmembrane region" description="Helical" evidence="8">
    <location>
        <begin position="70"/>
        <end position="89"/>
    </location>
</feature>
<sequence length="357" mass="37223">MKEYFIDRSYKASMGIANAVLVTLGMGLLLQTIGNLVGLDFLVKIGAIGKNMLIPGLGIGIAICLRANTLVVISAAASAVIGGGGILALENGGFAIAGGEPVGAILAVLVAVWTGKRVSGKTKFDMIVIPGVSLLAGGLSGILFAKIMTPILVTASGFITSLVSGSPIISSMVIAAVFGLLILSPASSAALAIALQLDPTASAAALIGCSVQFASFAILSFRDNNWGGFFAQLIITPKLQTANIIRKPSLMLIPLLTALVVAGPIGVLVFNLQATAEIAGMGLCAFVAPLYLIANYGIETFLAFVLVAVIFPAAVALIVRPILLRNEKLKTGDLKNRIRIRRQYKIPYYMCNRGFYR</sequence>
<keyword evidence="3" id="KW-1003">Cell membrane</keyword>
<organism evidence="10 11">
    <name type="scientific">Listeria fleischmannii FSL S10-1203</name>
    <dbReference type="NCBI Taxonomy" id="1265822"/>
    <lineage>
        <taxon>Bacteria</taxon>
        <taxon>Bacillati</taxon>
        <taxon>Bacillota</taxon>
        <taxon>Bacilli</taxon>
        <taxon>Bacillales</taxon>
        <taxon>Listeriaceae</taxon>
        <taxon>Listeria</taxon>
    </lineage>
</organism>
<keyword evidence="5 8" id="KW-0812">Transmembrane</keyword>
<dbReference type="GO" id="GO:0009401">
    <property type="term" value="P:phosphoenolpyruvate-dependent sugar phosphotransferase system"/>
    <property type="evidence" value="ECO:0007669"/>
    <property type="project" value="InterPro"/>
</dbReference>
<feature type="transmembrane region" description="Helical" evidence="8">
    <location>
        <begin position="12"/>
        <end position="33"/>
    </location>
</feature>
<feature type="transmembrane region" description="Helical" evidence="8">
    <location>
        <begin position="168"/>
        <end position="194"/>
    </location>
</feature>
<feature type="transmembrane region" description="Helical" evidence="8">
    <location>
        <begin position="300"/>
        <end position="319"/>
    </location>
</feature>
<evidence type="ECO:0000313" key="10">
    <source>
        <dbReference type="EMBL" id="EUJ60335.1"/>
    </source>
</evidence>
<dbReference type="Proteomes" id="UP000019241">
    <property type="component" value="Unassembled WGS sequence"/>
</dbReference>
<feature type="transmembrane region" description="Helical" evidence="8">
    <location>
        <begin position="251"/>
        <end position="271"/>
    </location>
</feature>
<dbReference type="GO" id="GO:0005886">
    <property type="term" value="C:plasma membrane"/>
    <property type="evidence" value="ECO:0007669"/>
    <property type="project" value="UniProtKB-SubCell"/>
</dbReference>
<evidence type="ECO:0000256" key="3">
    <source>
        <dbReference type="ARBA" id="ARBA00022475"/>
    </source>
</evidence>
<evidence type="ECO:0000256" key="5">
    <source>
        <dbReference type="ARBA" id="ARBA00022692"/>
    </source>
</evidence>
<evidence type="ECO:0000256" key="4">
    <source>
        <dbReference type="ARBA" id="ARBA00022597"/>
    </source>
</evidence>
<feature type="domain" description="Phosphotransferase system EIIC" evidence="9">
    <location>
        <begin position="10"/>
        <end position="335"/>
    </location>
</feature>
<dbReference type="AlphaFoldDB" id="W7DQK2"/>
<evidence type="ECO:0000259" key="9">
    <source>
        <dbReference type="Pfam" id="PF13303"/>
    </source>
</evidence>
<evidence type="ECO:0000256" key="6">
    <source>
        <dbReference type="ARBA" id="ARBA00022989"/>
    </source>
</evidence>
<feature type="transmembrane region" description="Helical" evidence="8">
    <location>
        <begin position="127"/>
        <end position="148"/>
    </location>
</feature>
<keyword evidence="7 8" id="KW-0472">Membrane</keyword>
<comment type="caution">
    <text evidence="10">The sequence shown here is derived from an EMBL/GenBank/DDBJ whole genome shotgun (WGS) entry which is preliminary data.</text>
</comment>
<dbReference type="GO" id="GO:0008982">
    <property type="term" value="F:protein-N(PI)-phosphohistidine-sugar phosphotransferase activity"/>
    <property type="evidence" value="ECO:0007669"/>
    <property type="project" value="InterPro"/>
</dbReference>
<dbReference type="PATRIC" id="fig|1265822.4.peg.1008"/>
<dbReference type="EMBL" id="AODM01000014">
    <property type="protein sequence ID" value="EUJ60335.1"/>
    <property type="molecule type" value="Genomic_DNA"/>
</dbReference>
<evidence type="ECO:0000256" key="7">
    <source>
        <dbReference type="ARBA" id="ARBA00023136"/>
    </source>
</evidence>
<accession>W7DQK2</accession>
<keyword evidence="4" id="KW-0762">Sugar transport</keyword>
<reference evidence="10 11" key="1">
    <citation type="submission" date="2012-12" db="EMBL/GenBank/DDBJ databases">
        <title>Novel taxa of Listeriaceae from agricultural environments in the United States.</title>
        <authorList>
            <person name="den Bakker H.C."/>
            <person name="Allred A."/>
            <person name="Warchocki S."/>
            <person name="Wright E.M."/>
            <person name="Burrell A."/>
            <person name="Nightingale K.K."/>
            <person name="Kephart D."/>
            <person name="Wiedmann M."/>
        </authorList>
    </citation>
    <scope>NUCLEOTIDE SEQUENCE [LARGE SCALE GENOMIC DNA]</scope>
    <source>
        <strain evidence="10 11">FSL S10-1203</strain>
    </source>
</reference>
<name>W7DQK2_9LIST</name>
<feature type="transmembrane region" description="Helical" evidence="8">
    <location>
        <begin position="95"/>
        <end position="115"/>
    </location>
</feature>
<dbReference type="Pfam" id="PF13303">
    <property type="entry name" value="PTS_EIIC_2"/>
    <property type="match status" value="1"/>
</dbReference>
<keyword evidence="2" id="KW-0813">Transport</keyword>
<dbReference type="InterPro" id="IPR003352">
    <property type="entry name" value="PTS_EIIC"/>
</dbReference>
<evidence type="ECO:0000256" key="8">
    <source>
        <dbReference type="SAM" id="Phobius"/>
    </source>
</evidence>
<feature type="transmembrane region" description="Helical" evidence="8">
    <location>
        <begin position="278"/>
        <end position="294"/>
    </location>
</feature>